<sequence length="326" mass="36017">MRHDKLVPGTILICLGVIFLLSSFGVIHLHFWSILRLWPVFVVIAGINLIFANNRSGWASALKIGVVVLGLFVLVFGRFENDRQGWRNNVPHFNFKSDDNDNDGFEFDFDDNDSDGKAAKLNSFIEPFHADAKIVKLSVKGGAAGYTIADSTAQLFQADTKEYTGGYFFTSNSLDSVYNLKFSTNKNTKFNFGKNKANSVDIKLNTTPIWDVDVQAGAAEMNFDLTKFKVRNLDLNGGAASFKLKLGQPLDTTRIDVNTGAASVRISVPMDAACKITTNTGLSSKDFKGFHKIDDNHYESEGYAAAKKKIIISFDGGVSEFKVTRY</sequence>
<comment type="caution">
    <text evidence="3">The sequence shown here is derived from an EMBL/GenBank/DDBJ whole genome shotgun (WGS) entry which is preliminary data.</text>
</comment>
<keyword evidence="1" id="KW-0472">Membrane</keyword>
<feature type="transmembrane region" description="Helical" evidence="1">
    <location>
        <begin position="34"/>
        <end position="52"/>
    </location>
</feature>
<dbReference type="EMBL" id="JADFFL010000001">
    <property type="protein sequence ID" value="MBE9660700.1"/>
    <property type="molecule type" value="Genomic_DNA"/>
</dbReference>
<dbReference type="RefSeq" id="WP_194109894.1">
    <property type="nucleotide sequence ID" value="NZ_JADFFL010000001.1"/>
</dbReference>
<proteinExistence type="predicted"/>
<keyword evidence="1" id="KW-1133">Transmembrane helix</keyword>
<protein>
    <recommendedName>
        <fullName evidence="2">LiaI-LiaF-like transmembrane region domain-containing protein</fullName>
    </recommendedName>
</protein>
<dbReference type="Pfam" id="PF18917">
    <property type="entry name" value="LiaI-LiaF-like_TM1"/>
    <property type="match status" value="1"/>
</dbReference>
<dbReference type="InterPro" id="IPR043726">
    <property type="entry name" value="LiaI-LiaF-like_TM1"/>
</dbReference>
<accession>A0A929KUJ3</accession>
<evidence type="ECO:0000313" key="4">
    <source>
        <dbReference type="Proteomes" id="UP000622475"/>
    </source>
</evidence>
<feature type="domain" description="LiaI-LiaF-like transmembrane region" evidence="2">
    <location>
        <begin position="6"/>
        <end position="50"/>
    </location>
</feature>
<dbReference type="Proteomes" id="UP000622475">
    <property type="component" value="Unassembled WGS sequence"/>
</dbReference>
<keyword evidence="1" id="KW-0812">Transmembrane</keyword>
<dbReference type="AlphaFoldDB" id="A0A929KUJ3"/>
<evidence type="ECO:0000259" key="2">
    <source>
        <dbReference type="Pfam" id="PF18917"/>
    </source>
</evidence>
<gene>
    <name evidence="3" type="ORF">IRJ16_02290</name>
</gene>
<evidence type="ECO:0000256" key="1">
    <source>
        <dbReference type="SAM" id="Phobius"/>
    </source>
</evidence>
<reference evidence="3" key="1">
    <citation type="submission" date="2020-10" db="EMBL/GenBank/DDBJ databases">
        <title>Mucilaginibacter mali sp. nov., isolated from rhizosphere soil of apple orchard.</title>
        <authorList>
            <person name="Lee J.-S."/>
            <person name="Kim H.S."/>
            <person name="Kim J.-S."/>
        </authorList>
    </citation>
    <scope>NUCLEOTIDE SEQUENCE</scope>
    <source>
        <strain evidence="3">KCTC 22746</strain>
    </source>
</reference>
<organism evidence="3 4">
    <name type="scientific">Mucilaginibacter myungsuensis</name>
    <dbReference type="NCBI Taxonomy" id="649104"/>
    <lineage>
        <taxon>Bacteria</taxon>
        <taxon>Pseudomonadati</taxon>
        <taxon>Bacteroidota</taxon>
        <taxon>Sphingobacteriia</taxon>
        <taxon>Sphingobacteriales</taxon>
        <taxon>Sphingobacteriaceae</taxon>
        <taxon>Mucilaginibacter</taxon>
    </lineage>
</organism>
<feature type="transmembrane region" description="Helical" evidence="1">
    <location>
        <begin position="6"/>
        <end position="27"/>
    </location>
</feature>
<name>A0A929KUJ3_9SPHI</name>
<evidence type="ECO:0000313" key="3">
    <source>
        <dbReference type="EMBL" id="MBE9660700.1"/>
    </source>
</evidence>
<keyword evidence="4" id="KW-1185">Reference proteome</keyword>
<feature type="transmembrane region" description="Helical" evidence="1">
    <location>
        <begin position="58"/>
        <end position="77"/>
    </location>
</feature>